<comment type="caution">
    <text evidence="1">The sequence shown here is derived from an EMBL/GenBank/DDBJ whole genome shotgun (WGS) entry which is preliminary data.</text>
</comment>
<protein>
    <submittedName>
        <fullName evidence="1">Uncharacterized protein</fullName>
    </submittedName>
</protein>
<dbReference type="RefSeq" id="WP_186773546.1">
    <property type="nucleotide sequence ID" value="NZ_JACOMF010000081.1"/>
</dbReference>
<gene>
    <name evidence="1" type="ORF">H7965_26480</name>
</gene>
<evidence type="ECO:0000313" key="1">
    <source>
        <dbReference type="EMBL" id="MBC4018807.1"/>
    </source>
</evidence>
<name>A0A9X0UFI9_9PROT</name>
<dbReference type="AlphaFoldDB" id="A0A9X0UFI9"/>
<dbReference type="Proteomes" id="UP000600101">
    <property type="component" value="Unassembled WGS sequence"/>
</dbReference>
<dbReference type="EMBL" id="JACOMF010000081">
    <property type="protein sequence ID" value="MBC4018807.1"/>
    <property type="molecule type" value="Genomic_DNA"/>
</dbReference>
<proteinExistence type="predicted"/>
<organism evidence="1 2">
    <name type="scientific">Siccirubricoccus deserti</name>
    <dbReference type="NCBI Taxonomy" id="2013562"/>
    <lineage>
        <taxon>Bacteria</taxon>
        <taxon>Pseudomonadati</taxon>
        <taxon>Pseudomonadota</taxon>
        <taxon>Alphaproteobacteria</taxon>
        <taxon>Acetobacterales</taxon>
        <taxon>Roseomonadaceae</taxon>
        <taxon>Siccirubricoccus</taxon>
    </lineage>
</organism>
<reference evidence="1" key="1">
    <citation type="submission" date="2020-08" db="EMBL/GenBank/DDBJ databases">
        <authorList>
            <person name="Hu Y."/>
            <person name="Nguyen S.V."/>
            <person name="Li F."/>
            <person name="Fanning S."/>
        </authorList>
    </citation>
    <scope>NUCLEOTIDE SEQUENCE</scope>
    <source>
        <strain evidence="1">SYSU D8009</strain>
    </source>
</reference>
<evidence type="ECO:0000313" key="2">
    <source>
        <dbReference type="Proteomes" id="UP000600101"/>
    </source>
</evidence>
<keyword evidence="2" id="KW-1185">Reference proteome</keyword>
<sequence>MKNLFDIRRSQKFHSNSPDQFIVIRDGFVFLRLIGEEPHYKIMTATAGEDTGEIRPHKNRKRVVETALRTSVRMMPPGNTKTYYPHPTSDRQGREYIEICSFEYISDAYRIAEEFFDIFDECAETDAPPSDEMQKIYSELSIDASGDDIYLSDGVWLSSDGTLKDLGR</sequence>
<accession>A0A9X0UFI9</accession>